<evidence type="ECO:0000259" key="5">
    <source>
        <dbReference type="PROSITE" id="PS50893"/>
    </source>
</evidence>
<reference evidence="6 7" key="1">
    <citation type="submission" date="2018-10" db="EMBL/GenBank/DDBJ databases">
        <title>Genome sequencing of Mucilaginibacter sp. HYN0043.</title>
        <authorList>
            <person name="Kim M."/>
            <person name="Yi H."/>
        </authorList>
    </citation>
    <scope>NUCLEOTIDE SEQUENCE [LARGE SCALE GENOMIC DNA]</scope>
    <source>
        <strain evidence="6 7">HYN0043</strain>
    </source>
</reference>
<protein>
    <submittedName>
        <fullName evidence="6">ATP-binding cassette domain-containing protein</fullName>
    </submittedName>
</protein>
<evidence type="ECO:0000256" key="3">
    <source>
        <dbReference type="ARBA" id="ARBA00022840"/>
    </source>
</evidence>
<keyword evidence="2" id="KW-0547">Nucleotide-binding</keyword>
<dbReference type="PROSITE" id="PS00211">
    <property type="entry name" value="ABC_TRANSPORTER_1"/>
    <property type="match status" value="2"/>
</dbReference>
<dbReference type="GO" id="GO:0005524">
    <property type="term" value="F:ATP binding"/>
    <property type="evidence" value="ECO:0007669"/>
    <property type="project" value="UniProtKB-KW"/>
</dbReference>
<dbReference type="GO" id="GO:0016887">
    <property type="term" value="F:ATP hydrolysis activity"/>
    <property type="evidence" value="ECO:0007669"/>
    <property type="project" value="InterPro"/>
</dbReference>
<evidence type="ECO:0000313" key="7">
    <source>
        <dbReference type="Proteomes" id="UP000270046"/>
    </source>
</evidence>
<dbReference type="InterPro" id="IPR003593">
    <property type="entry name" value="AAA+_ATPase"/>
</dbReference>
<dbReference type="InterPro" id="IPR027417">
    <property type="entry name" value="P-loop_NTPase"/>
</dbReference>
<feature type="domain" description="ABC transporter" evidence="5">
    <location>
        <begin position="2"/>
        <end position="235"/>
    </location>
</feature>
<dbReference type="SUPFAM" id="SSF52540">
    <property type="entry name" value="P-loop containing nucleoside triphosphate hydrolases"/>
    <property type="match status" value="2"/>
</dbReference>
<dbReference type="CDD" id="cd03221">
    <property type="entry name" value="ABCF_EF-3"/>
    <property type="match status" value="2"/>
</dbReference>
<feature type="region of interest" description="Disordered" evidence="4">
    <location>
        <begin position="249"/>
        <end position="270"/>
    </location>
</feature>
<keyword evidence="3 6" id="KW-0067">ATP-binding</keyword>
<dbReference type="PANTHER" id="PTHR19211">
    <property type="entry name" value="ATP-BINDING TRANSPORT PROTEIN-RELATED"/>
    <property type="match status" value="1"/>
</dbReference>
<dbReference type="FunFam" id="3.40.50.300:FF:001320">
    <property type="entry name" value="Heme ABC transporter ATP-binding protein"/>
    <property type="match status" value="1"/>
</dbReference>
<dbReference type="InterPro" id="IPR050611">
    <property type="entry name" value="ABCF"/>
</dbReference>
<dbReference type="PANTHER" id="PTHR19211:SF6">
    <property type="entry name" value="BLL7188 PROTEIN"/>
    <property type="match status" value="1"/>
</dbReference>
<dbReference type="RefSeq" id="WP_119406281.1">
    <property type="nucleotide sequence ID" value="NZ_CP032869.1"/>
</dbReference>
<evidence type="ECO:0000256" key="2">
    <source>
        <dbReference type="ARBA" id="ARBA00022741"/>
    </source>
</evidence>
<keyword evidence="7" id="KW-1185">Reference proteome</keyword>
<organism evidence="6 7">
    <name type="scientific">Mucilaginibacter celer</name>
    <dbReference type="NCBI Taxonomy" id="2305508"/>
    <lineage>
        <taxon>Bacteria</taxon>
        <taxon>Pseudomonadati</taxon>
        <taxon>Bacteroidota</taxon>
        <taxon>Sphingobacteriia</taxon>
        <taxon>Sphingobacteriales</taxon>
        <taxon>Sphingobacteriaceae</taxon>
        <taxon>Mucilaginibacter</taxon>
    </lineage>
</organism>
<name>A0A494VUF4_9SPHI</name>
<dbReference type="EMBL" id="CP032869">
    <property type="protein sequence ID" value="AYL97999.1"/>
    <property type="molecule type" value="Genomic_DNA"/>
</dbReference>
<sequence>MLTAQGLAYVHPNRDLLFSDLDLTINKNDKAALVGNNGAGKSILLNILAGNLKPAAGLVKTSSKPYYVPQLTDRFNEHTIAEALGINHKLKALHEILNGNVTDEYLTNLNDDWVIEERYREALTHWGLDNIAASQKMGTLSGGQKTKVLLAGITIHQPEIVLLDEPSNHLDSRSRELLYNYIINTKNTLVVVSHDRALLNLLNPVYELSKRGIIVYGGNYDFYAEQKTIATGALSQDVKSKEKALRKAKEVEREAMERQQKLDARGKKKQEKAGVARIMMNTMRNNAEKSTSRVQDVHAEKVGAISQQLSQLRSSLPDADKMKMDFDNSGLHNGKVLITVQDANFKYQDNLLWQQNLNFQITSGKRMAIRGQNGSGKTTLIKMLLGKLQPVIGLVDSANVKSVYIDQDYSLINPAFKVYDQAQYFNSGTLQEHEIKIRLNRFLFTREDWDKPCGALSGGEKMRLALCCLAIGNQAPDVIILDEPTNNLDLQNIAILTSAINDYRGTLIVISHDEYFLKQVGIEDAVVLE</sequence>
<dbReference type="KEGG" id="muh:HYN43_023105"/>
<evidence type="ECO:0000256" key="4">
    <source>
        <dbReference type="SAM" id="MobiDB-lite"/>
    </source>
</evidence>
<evidence type="ECO:0000256" key="1">
    <source>
        <dbReference type="ARBA" id="ARBA00022737"/>
    </source>
</evidence>
<dbReference type="PROSITE" id="PS50893">
    <property type="entry name" value="ABC_TRANSPORTER_2"/>
    <property type="match status" value="2"/>
</dbReference>
<dbReference type="Gene3D" id="3.40.50.300">
    <property type="entry name" value="P-loop containing nucleotide triphosphate hydrolases"/>
    <property type="match status" value="2"/>
</dbReference>
<dbReference type="Pfam" id="PF00005">
    <property type="entry name" value="ABC_tran"/>
    <property type="match status" value="2"/>
</dbReference>
<dbReference type="OrthoDB" id="9804035at2"/>
<dbReference type="Proteomes" id="UP000270046">
    <property type="component" value="Chromosome"/>
</dbReference>
<feature type="compositionally biased region" description="Basic and acidic residues" evidence="4">
    <location>
        <begin position="249"/>
        <end position="265"/>
    </location>
</feature>
<feature type="domain" description="ABC transporter" evidence="5">
    <location>
        <begin position="338"/>
        <end position="528"/>
    </location>
</feature>
<keyword evidence="1" id="KW-0677">Repeat</keyword>
<evidence type="ECO:0000313" key="6">
    <source>
        <dbReference type="EMBL" id="AYL97999.1"/>
    </source>
</evidence>
<dbReference type="InterPro" id="IPR017871">
    <property type="entry name" value="ABC_transporter-like_CS"/>
</dbReference>
<dbReference type="NCBIfam" id="NF000355">
    <property type="entry name" value="ribo_prot_ABC_F"/>
    <property type="match status" value="1"/>
</dbReference>
<gene>
    <name evidence="6" type="ORF">HYN43_023105</name>
</gene>
<dbReference type="InterPro" id="IPR003439">
    <property type="entry name" value="ABC_transporter-like_ATP-bd"/>
</dbReference>
<dbReference type="AlphaFoldDB" id="A0A494VUF4"/>
<dbReference type="SMART" id="SM00382">
    <property type="entry name" value="AAA"/>
    <property type="match status" value="2"/>
</dbReference>
<accession>A0A494VUF4</accession>
<proteinExistence type="predicted"/>